<proteinExistence type="predicted"/>
<reference evidence="1" key="1">
    <citation type="submission" date="2022-02" db="EMBL/GenBank/DDBJ databases">
        <title>Plant Genome Project.</title>
        <authorList>
            <person name="Zhang R.-G."/>
        </authorList>
    </citation>
    <scope>NUCLEOTIDE SEQUENCE</scope>
    <source>
        <strain evidence="1">AT1</strain>
    </source>
</reference>
<evidence type="ECO:0000313" key="2">
    <source>
        <dbReference type="Proteomes" id="UP001062846"/>
    </source>
</evidence>
<sequence>MLKAIQLRLCKLSLKQENHFPIVALFSLIVKASSFIFLYDFKYVKLSFNRIDHSLGKQFLSGVRLENWGCSGPIFLLIRSSTFSGKKKLKIMKDKINKRSLNN</sequence>
<dbReference type="EMBL" id="CM046389">
    <property type="protein sequence ID" value="KAI8566576.1"/>
    <property type="molecule type" value="Genomic_DNA"/>
</dbReference>
<dbReference type="Proteomes" id="UP001062846">
    <property type="component" value="Chromosome 2"/>
</dbReference>
<name>A0ACC0PLT9_RHOML</name>
<organism evidence="1 2">
    <name type="scientific">Rhododendron molle</name>
    <name type="common">Chinese azalea</name>
    <name type="synonym">Azalea mollis</name>
    <dbReference type="NCBI Taxonomy" id="49168"/>
    <lineage>
        <taxon>Eukaryota</taxon>
        <taxon>Viridiplantae</taxon>
        <taxon>Streptophyta</taxon>
        <taxon>Embryophyta</taxon>
        <taxon>Tracheophyta</taxon>
        <taxon>Spermatophyta</taxon>
        <taxon>Magnoliopsida</taxon>
        <taxon>eudicotyledons</taxon>
        <taxon>Gunneridae</taxon>
        <taxon>Pentapetalae</taxon>
        <taxon>asterids</taxon>
        <taxon>Ericales</taxon>
        <taxon>Ericaceae</taxon>
        <taxon>Ericoideae</taxon>
        <taxon>Rhodoreae</taxon>
        <taxon>Rhododendron</taxon>
    </lineage>
</organism>
<protein>
    <submittedName>
        <fullName evidence="1">Uncharacterized protein</fullName>
    </submittedName>
</protein>
<evidence type="ECO:0000313" key="1">
    <source>
        <dbReference type="EMBL" id="KAI8566576.1"/>
    </source>
</evidence>
<accession>A0ACC0PLT9</accession>
<comment type="caution">
    <text evidence="1">The sequence shown here is derived from an EMBL/GenBank/DDBJ whole genome shotgun (WGS) entry which is preliminary data.</text>
</comment>
<keyword evidence="2" id="KW-1185">Reference proteome</keyword>
<gene>
    <name evidence="1" type="ORF">RHMOL_Rhmol02G0051400</name>
</gene>